<dbReference type="EMBL" id="BKAG01000081">
    <property type="protein sequence ID" value="GEP46275.1"/>
    <property type="molecule type" value="Genomic_DNA"/>
</dbReference>
<comment type="caution">
    <text evidence="2">The sequence shown here is derived from an EMBL/GenBank/DDBJ whole genome shotgun (WGS) entry which is preliminary data.</text>
</comment>
<reference evidence="2 3" key="1">
    <citation type="submission" date="2019-07" db="EMBL/GenBank/DDBJ databases">
        <title>Whole genome shotgun sequence of Brevifollis gellanilyticus NBRC 108608.</title>
        <authorList>
            <person name="Hosoyama A."/>
            <person name="Uohara A."/>
            <person name="Ohji S."/>
            <person name="Ichikawa N."/>
        </authorList>
    </citation>
    <scope>NUCLEOTIDE SEQUENCE [LARGE SCALE GENOMIC DNA]</scope>
    <source>
        <strain evidence="2 3">NBRC 108608</strain>
    </source>
</reference>
<proteinExistence type="predicted"/>
<dbReference type="GO" id="GO:0016887">
    <property type="term" value="F:ATP hydrolysis activity"/>
    <property type="evidence" value="ECO:0007669"/>
    <property type="project" value="InterPro"/>
</dbReference>
<dbReference type="AlphaFoldDB" id="A0A512MHQ4"/>
<dbReference type="SUPFAM" id="SSF52540">
    <property type="entry name" value="P-loop containing nucleoside triphosphate hydrolases"/>
    <property type="match status" value="1"/>
</dbReference>
<dbReference type="Pfam" id="PF13304">
    <property type="entry name" value="AAA_21"/>
    <property type="match status" value="1"/>
</dbReference>
<dbReference type="PANTHER" id="PTHR43581:SF4">
    <property type="entry name" value="ATP_GTP PHOSPHATASE"/>
    <property type="match status" value="1"/>
</dbReference>
<dbReference type="InterPro" id="IPR003959">
    <property type="entry name" value="ATPase_AAA_core"/>
</dbReference>
<dbReference type="GO" id="GO:0005524">
    <property type="term" value="F:ATP binding"/>
    <property type="evidence" value="ECO:0007669"/>
    <property type="project" value="InterPro"/>
</dbReference>
<dbReference type="Proteomes" id="UP000321577">
    <property type="component" value="Unassembled WGS sequence"/>
</dbReference>
<name>A0A512MHQ4_9BACT</name>
<keyword evidence="3" id="KW-1185">Reference proteome</keyword>
<protein>
    <recommendedName>
        <fullName evidence="1">ATPase AAA-type core domain-containing protein</fullName>
    </recommendedName>
</protein>
<sequence>MLTALQIENFKGFSKLNIESLARVNLIVGAGNSGKTSILEAIALLPQKGGFKLPQFRDPEFEGGSDREMWRWMTHNLSEDAVRVNGQGHDGPQIFELAAKDQVSNLAVKLRKVRDGRTISWHPSLWTHEMKTVTTKRVGSTALAKDYDRWTRRAENEDRFVEFLRALEPRLKSLRPMEHTDQRLLYADVGLPERIALPLLGEGFNRLVQIFGAIIGESADIILVDEIENGLHWTALPQVWGGIRAAIMKEEVQIFATTHSLECIAAAVEVFKGEPKNDLAVHRLERGQDGEIHCVTMGEDELERMLERNWEIR</sequence>
<dbReference type="Gene3D" id="3.40.50.300">
    <property type="entry name" value="P-loop containing nucleotide triphosphate hydrolases"/>
    <property type="match status" value="2"/>
</dbReference>
<dbReference type="InterPro" id="IPR051396">
    <property type="entry name" value="Bact_Antivir_Def_Nuclease"/>
</dbReference>
<dbReference type="InterPro" id="IPR027417">
    <property type="entry name" value="P-loop_NTPase"/>
</dbReference>
<dbReference type="PANTHER" id="PTHR43581">
    <property type="entry name" value="ATP/GTP PHOSPHATASE"/>
    <property type="match status" value="1"/>
</dbReference>
<organism evidence="2 3">
    <name type="scientific">Brevifollis gellanilyticus</name>
    <dbReference type="NCBI Taxonomy" id="748831"/>
    <lineage>
        <taxon>Bacteria</taxon>
        <taxon>Pseudomonadati</taxon>
        <taxon>Verrucomicrobiota</taxon>
        <taxon>Verrucomicrobiia</taxon>
        <taxon>Verrucomicrobiales</taxon>
        <taxon>Verrucomicrobiaceae</taxon>
    </lineage>
</organism>
<evidence type="ECO:0000313" key="2">
    <source>
        <dbReference type="EMBL" id="GEP46275.1"/>
    </source>
</evidence>
<accession>A0A512MHQ4</accession>
<evidence type="ECO:0000259" key="1">
    <source>
        <dbReference type="Pfam" id="PF13304"/>
    </source>
</evidence>
<feature type="domain" description="ATPase AAA-type core" evidence="1">
    <location>
        <begin position="24"/>
        <end position="262"/>
    </location>
</feature>
<evidence type="ECO:0000313" key="3">
    <source>
        <dbReference type="Proteomes" id="UP000321577"/>
    </source>
</evidence>
<gene>
    <name evidence="2" type="ORF">BGE01nite_55660</name>
</gene>